<dbReference type="EMBL" id="LAZR01059399">
    <property type="protein sequence ID" value="KKK67868.1"/>
    <property type="molecule type" value="Genomic_DNA"/>
</dbReference>
<organism evidence="2">
    <name type="scientific">marine sediment metagenome</name>
    <dbReference type="NCBI Taxonomy" id="412755"/>
    <lineage>
        <taxon>unclassified sequences</taxon>
        <taxon>metagenomes</taxon>
        <taxon>ecological metagenomes</taxon>
    </lineage>
</organism>
<sequence>MKIVPYAILTLCLIVLLIPLYIMVIGSFTNIILGKMGFKKFWLYDHDKIETHNLVTQFYNNDWIGNY</sequence>
<dbReference type="InterPro" id="IPR035985">
    <property type="entry name" value="Ubiquitin-activating_enz"/>
</dbReference>
<keyword evidence="1" id="KW-1133">Transmembrane helix</keyword>
<reference evidence="2" key="1">
    <citation type="journal article" date="2015" name="Nature">
        <title>Complex archaea that bridge the gap between prokaryotes and eukaryotes.</title>
        <authorList>
            <person name="Spang A."/>
            <person name="Saw J.H."/>
            <person name="Jorgensen S.L."/>
            <person name="Zaremba-Niedzwiedzka K."/>
            <person name="Martijn J."/>
            <person name="Lind A.E."/>
            <person name="van Eijk R."/>
            <person name="Schleper C."/>
            <person name="Guy L."/>
            <person name="Ettema T.J."/>
        </authorList>
    </citation>
    <scope>NUCLEOTIDE SEQUENCE</scope>
</reference>
<dbReference type="SUPFAM" id="SSF69572">
    <property type="entry name" value="Activating enzymes of the ubiquitin-like proteins"/>
    <property type="match status" value="1"/>
</dbReference>
<name>A0A0F8XG88_9ZZZZ</name>
<feature type="transmembrane region" description="Helical" evidence="1">
    <location>
        <begin position="6"/>
        <end position="33"/>
    </location>
</feature>
<evidence type="ECO:0000256" key="1">
    <source>
        <dbReference type="SAM" id="Phobius"/>
    </source>
</evidence>
<proteinExistence type="predicted"/>
<evidence type="ECO:0000313" key="2">
    <source>
        <dbReference type="EMBL" id="KKK67868.1"/>
    </source>
</evidence>
<dbReference type="GO" id="GO:0008641">
    <property type="term" value="F:ubiquitin-like modifier activating enzyme activity"/>
    <property type="evidence" value="ECO:0007669"/>
    <property type="project" value="InterPro"/>
</dbReference>
<dbReference type="Gene3D" id="3.40.50.720">
    <property type="entry name" value="NAD(P)-binding Rossmann-like Domain"/>
    <property type="match status" value="1"/>
</dbReference>
<keyword evidence="1" id="KW-0812">Transmembrane</keyword>
<keyword evidence="1" id="KW-0472">Membrane</keyword>
<protein>
    <submittedName>
        <fullName evidence="2">Uncharacterized protein</fullName>
    </submittedName>
</protein>
<feature type="non-terminal residue" evidence="2">
    <location>
        <position position="67"/>
    </location>
</feature>
<dbReference type="AlphaFoldDB" id="A0A0F8XG88"/>
<comment type="caution">
    <text evidence="2">The sequence shown here is derived from an EMBL/GenBank/DDBJ whole genome shotgun (WGS) entry which is preliminary data.</text>
</comment>
<gene>
    <name evidence="2" type="ORF">LCGC14_2949740</name>
</gene>
<accession>A0A0F8XG88</accession>